<dbReference type="GO" id="GO:0016989">
    <property type="term" value="F:sigma factor antagonist activity"/>
    <property type="evidence" value="ECO:0007669"/>
    <property type="project" value="TreeGrafter"/>
</dbReference>
<feature type="domain" description="FecR protein" evidence="1">
    <location>
        <begin position="131"/>
        <end position="223"/>
    </location>
</feature>
<evidence type="ECO:0000259" key="2">
    <source>
        <dbReference type="Pfam" id="PF16220"/>
    </source>
</evidence>
<feature type="domain" description="FecR N-terminal" evidence="2">
    <location>
        <begin position="24"/>
        <end position="66"/>
    </location>
</feature>
<dbReference type="EMBL" id="JAPZVI010000006">
    <property type="protein sequence ID" value="MCZ8401860.1"/>
    <property type="molecule type" value="Genomic_DNA"/>
</dbReference>
<dbReference type="InterPro" id="IPR032623">
    <property type="entry name" value="FecR_N"/>
</dbReference>
<name>A0A9X3KX53_ALCXX</name>
<reference evidence="3" key="1">
    <citation type="submission" date="2022-12" db="EMBL/GenBank/DDBJ databases">
        <authorList>
            <person name="Voronina O.L."/>
            <person name="Kunda M.S."/>
            <person name="Ryzhova N."/>
            <person name="Aksenova E.I."/>
        </authorList>
    </citation>
    <scope>NUCLEOTIDE SEQUENCE</scope>
    <source>
        <strain evidence="3">SCCH136:Ach223948</strain>
    </source>
</reference>
<comment type="caution">
    <text evidence="3">The sequence shown here is derived from an EMBL/GenBank/DDBJ whole genome shotgun (WGS) entry which is preliminary data.</text>
</comment>
<dbReference type="PIRSF" id="PIRSF018266">
    <property type="entry name" value="FecR"/>
    <property type="match status" value="1"/>
</dbReference>
<evidence type="ECO:0000313" key="3">
    <source>
        <dbReference type="EMBL" id="MCZ8401860.1"/>
    </source>
</evidence>
<organism evidence="3 4">
    <name type="scientific">Alcaligenes xylosoxydans xylosoxydans</name>
    <name type="common">Achromobacter xylosoxidans</name>
    <dbReference type="NCBI Taxonomy" id="85698"/>
    <lineage>
        <taxon>Bacteria</taxon>
        <taxon>Pseudomonadati</taxon>
        <taxon>Pseudomonadota</taxon>
        <taxon>Betaproteobacteria</taxon>
        <taxon>Burkholderiales</taxon>
        <taxon>Alcaligenaceae</taxon>
        <taxon>Achromobacter</taxon>
    </lineage>
</organism>
<dbReference type="Pfam" id="PF04773">
    <property type="entry name" value="FecR"/>
    <property type="match status" value="1"/>
</dbReference>
<dbReference type="RefSeq" id="WP_223308607.1">
    <property type="nucleotide sequence ID" value="NZ_CABIYZ010000002.1"/>
</dbReference>
<dbReference type="Proteomes" id="UP001141992">
    <property type="component" value="Unassembled WGS sequence"/>
</dbReference>
<dbReference type="PANTHER" id="PTHR30273">
    <property type="entry name" value="PERIPLASMIC SIGNAL SENSOR AND SIGMA FACTOR ACTIVATOR FECR-RELATED"/>
    <property type="match status" value="1"/>
</dbReference>
<dbReference type="InterPro" id="IPR006860">
    <property type="entry name" value="FecR"/>
</dbReference>
<dbReference type="AlphaFoldDB" id="A0A9X3KX53"/>
<dbReference type="GeneID" id="75279099"/>
<dbReference type="PANTHER" id="PTHR30273:SF2">
    <property type="entry name" value="PROTEIN FECR"/>
    <property type="match status" value="1"/>
</dbReference>
<sequence>MPEDALTTMGMPPQRGHGEHAVLEQAAQWFALLQSEEATATDREAWRRWCDSAEAHRAAWAQVERVGQLFRPIQTAPDPHGAVGAYRAATANATRRRVVLGLALVAGAGLTSGVAWRYSPLAGLVLARMADHRTATGEVREVLLADGTRVWLGTASAFDTDFGPALRRLRLVAGEILVSTAGGQQRPFVVDTPQGRLRALGTRFTVRLDAGITRIAVYDGAVQAHGADGAGVVIPAGWQARLTATGLSPIEPVDPASEGSTRGLYIARNAPLGEVLRELGRYRAGLLSVSPEVADLPVFGSYPMTEPERVLAMLASVMPIRVSHPLPWWTRVTPR</sequence>
<dbReference type="Pfam" id="PF16220">
    <property type="entry name" value="DUF4880"/>
    <property type="match status" value="1"/>
</dbReference>
<protein>
    <submittedName>
        <fullName evidence="3">FecR domain-containing protein</fullName>
    </submittedName>
</protein>
<accession>A0A9X3KX53</accession>
<dbReference type="Gene3D" id="2.60.120.1440">
    <property type="match status" value="1"/>
</dbReference>
<gene>
    <name evidence="3" type="ORF">O9570_10420</name>
</gene>
<evidence type="ECO:0000259" key="1">
    <source>
        <dbReference type="Pfam" id="PF04773"/>
    </source>
</evidence>
<proteinExistence type="predicted"/>
<evidence type="ECO:0000313" key="4">
    <source>
        <dbReference type="Proteomes" id="UP001141992"/>
    </source>
</evidence>
<dbReference type="InterPro" id="IPR012373">
    <property type="entry name" value="Ferrdict_sens_TM"/>
</dbReference>